<dbReference type="PANTHER" id="PTHR46116:SF32">
    <property type="entry name" value="OS05G0153132 PROTEIN"/>
    <property type="match status" value="1"/>
</dbReference>
<dbReference type="InterPro" id="IPR000608">
    <property type="entry name" value="UBC"/>
</dbReference>
<dbReference type="SUPFAM" id="SSF54495">
    <property type="entry name" value="UBC-like"/>
    <property type="match status" value="1"/>
</dbReference>
<name>A0A183L6A6_9TREM</name>
<organism evidence="6">
    <name type="scientific">Schistosoma curassoni</name>
    <dbReference type="NCBI Taxonomy" id="6186"/>
    <lineage>
        <taxon>Eukaryota</taxon>
        <taxon>Metazoa</taxon>
        <taxon>Spiralia</taxon>
        <taxon>Lophotrochozoa</taxon>
        <taxon>Platyhelminthes</taxon>
        <taxon>Trematoda</taxon>
        <taxon>Digenea</taxon>
        <taxon>Strigeidida</taxon>
        <taxon>Schistosomatoidea</taxon>
        <taxon>Schistosomatidae</taxon>
        <taxon>Schistosoma</taxon>
    </lineage>
</organism>
<evidence type="ECO:0000259" key="3">
    <source>
        <dbReference type="PROSITE" id="PS50127"/>
    </source>
</evidence>
<reference evidence="6" key="1">
    <citation type="submission" date="2016-06" db="UniProtKB">
        <authorList>
            <consortium name="WormBaseParasite"/>
        </authorList>
    </citation>
    <scope>IDENTIFICATION</scope>
</reference>
<reference evidence="4 5" key="2">
    <citation type="submission" date="2018-11" db="EMBL/GenBank/DDBJ databases">
        <authorList>
            <consortium name="Pathogen Informatics"/>
        </authorList>
    </citation>
    <scope>NUCLEOTIDE SEQUENCE [LARGE SCALE GENOMIC DNA]</scope>
    <source>
        <strain evidence="4">Dakar</strain>
        <strain evidence="5">Dakar, Senegal</strain>
    </source>
</reference>
<evidence type="ECO:0000313" key="6">
    <source>
        <dbReference type="WBParaSite" id="SCUD_0002287701-mRNA-1"/>
    </source>
</evidence>
<keyword evidence="5" id="KW-1185">Reference proteome</keyword>
<dbReference type="Gene3D" id="3.10.110.10">
    <property type="entry name" value="Ubiquitin Conjugating Enzyme"/>
    <property type="match status" value="1"/>
</dbReference>
<dbReference type="AlphaFoldDB" id="A0A183L6A6"/>
<evidence type="ECO:0000256" key="2">
    <source>
        <dbReference type="ARBA" id="ARBA00022786"/>
    </source>
</evidence>
<dbReference type="PROSITE" id="PS50127">
    <property type="entry name" value="UBC_2"/>
    <property type="match status" value="1"/>
</dbReference>
<keyword evidence="2" id="KW-0833">Ubl conjugation pathway</keyword>
<dbReference type="STRING" id="6186.A0A183L6A6"/>
<dbReference type="InterPro" id="IPR016135">
    <property type="entry name" value="UBQ-conjugating_enzyme/RWD"/>
</dbReference>
<dbReference type="WBParaSite" id="SCUD_0002287701-mRNA-1">
    <property type="protein sequence ID" value="SCUD_0002287701-mRNA-1"/>
    <property type="gene ID" value="SCUD_0002287701"/>
</dbReference>
<dbReference type="Pfam" id="PF00179">
    <property type="entry name" value="UQ_con"/>
    <property type="match status" value="1"/>
</dbReference>
<evidence type="ECO:0000313" key="5">
    <source>
        <dbReference type="Proteomes" id="UP000279833"/>
    </source>
</evidence>
<protein>
    <submittedName>
        <fullName evidence="6">UBIQUITIN_CONJUGAT_2 domain-containing protein</fullName>
    </submittedName>
</protein>
<dbReference type="PANTHER" id="PTHR46116">
    <property type="entry name" value="(E3-INDEPENDENT) E2 UBIQUITIN-CONJUGATING ENZYME"/>
    <property type="match status" value="1"/>
</dbReference>
<gene>
    <name evidence="4" type="ORF">SCUD_LOCUS22874</name>
</gene>
<evidence type="ECO:0000313" key="4">
    <source>
        <dbReference type="EMBL" id="VDP80591.1"/>
    </source>
</evidence>
<dbReference type="EMBL" id="UZAK01051066">
    <property type="protein sequence ID" value="VDP80591.1"/>
    <property type="molecule type" value="Genomic_DNA"/>
</dbReference>
<dbReference type="Proteomes" id="UP000279833">
    <property type="component" value="Unassembled WGS sequence"/>
</dbReference>
<evidence type="ECO:0000256" key="1">
    <source>
        <dbReference type="ARBA" id="ARBA00022679"/>
    </source>
</evidence>
<dbReference type="GO" id="GO:0061631">
    <property type="term" value="F:ubiquitin conjugating enzyme activity"/>
    <property type="evidence" value="ECO:0007669"/>
    <property type="project" value="TreeGrafter"/>
</dbReference>
<accession>A0A183L6A6</accession>
<keyword evidence="1" id="KW-0808">Transferase</keyword>
<feature type="domain" description="UBC core" evidence="3">
    <location>
        <begin position="1"/>
        <end position="38"/>
    </location>
</feature>
<sequence>MIIGASGTPYEHCLFFFDVGLPSSYPTTPPQVDYCSIP</sequence>
<proteinExistence type="predicted"/>